<accession>A0ABP8CIU7</accession>
<reference evidence="2" key="1">
    <citation type="journal article" date="2019" name="Int. J. Syst. Evol. Microbiol.">
        <title>The Global Catalogue of Microorganisms (GCM) 10K type strain sequencing project: providing services to taxonomists for standard genome sequencing and annotation.</title>
        <authorList>
            <consortium name="The Broad Institute Genomics Platform"/>
            <consortium name="The Broad Institute Genome Sequencing Center for Infectious Disease"/>
            <person name="Wu L."/>
            <person name="Ma J."/>
        </authorList>
    </citation>
    <scope>NUCLEOTIDE SEQUENCE [LARGE SCALE GENOMIC DNA]</scope>
    <source>
        <strain evidence="2">JCM 17633</strain>
    </source>
</reference>
<dbReference type="RefSeq" id="WP_344711708.1">
    <property type="nucleotide sequence ID" value="NZ_BAABCB010000001.1"/>
</dbReference>
<evidence type="ECO:0008006" key="3">
    <source>
        <dbReference type="Google" id="ProtNLM"/>
    </source>
</evidence>
<dbReference type="EMBL" id="BAABCB010000001">
    <property type="protein sequence ID" value="GAA4239872.1"/>
    <property type="molecule type" value="Genomic_DNA"/>
</dbReference>
<dbReference type="Proteomes" id="UP001501682">
    <property type="component" value="Unassembled WGS sequence"/>
</dbReference>
<proteinExistence type="predicted"/>
<evidence type="ECO:0000313" key="1">
    <source>
        <dbReference type="EMBL" id="GAA4239872.1"/>
    </source>
</evidence>
<protein>
    <recommendedName>
        <fullName evidence="3">Restriction endonuclease</fullName>
    </recommendedName>
</protein>
<sequence length="244" mass="29372">MKDFFENSISKLKKERGIFHSEDDLKLSLGFIIKELYPELEIRLEKPININMTDIYGNKSIVRAPIDIIVYDKNGKTIPIELKYKTKKLETEFNGETYNLTNQGARDIGRYSFRKDIYRIEQYLTKEEKSDFGIIFILTNDENYINNNVGEKETFDKHFSCHQNSIIRKEYKGWNYSKIDAKKYEKKDNFWRYINQNKKHWTFTGAKTYKLELKDDYPIVWKEYSELNKSEFKFCLIKIKKHLN</sequence>
<name>A0ABP8CIU7_9FLAO</name>
<keyword evidence="2" id="KW-1185">Reference proteome</keyword>
<evidence type="ECO:0000313" key="2">
    <source>
        <dbReference type="Proteomes" id="UP001501682"/>
    </source>
</evidence>
<gene>
    <name evidence="1" type="ORF">GCM10022292_00080</name>
</gene>
<organism evidence="1 2">
    <name type="scientific">Winogradskyella damuponensis</name>
    <dbReference type="NCBI Taxonomy" id="943939"/>
    <lineage>
        <taxon>Bacteria</taxon>
        <taxon>Pseudomonadati</taxon>
        <taxon>Bacteroidota</taxon>
        <taxon>Flavobacteriia</taxon>
        <taxon>Flavobacteriales</taxon>
        <taxon>Flavobacteriaceae</taxon>
        <taxon>Winogradskyella</taxon>
    </lineage>
</organism>
<comment type="caution">
    <text evidence="1">The sequence shown here is derived from an EMBL/GenBank/DDBJ whole genome shotgun (WGS) entry which is preliminary data.</text>
</comment>